<dbReference type="SUPFAM" id="SSF52777">
    <property type="entry name" value="CoA-dependent acyltransferases"/>
    <property type="match status" value="1"/>
</dbReference>
<gene>
    <name evidence="11" type="ORF">KNCP2_07580</name>
</gene>
<evidence type="ECO:0000256" key="7">
    <source>
        <dbReference type="ARBA" id="ARBA00048370"/>
    </source>
</evidence>
<evidence type="ECO:0000313" key="11">
    <source>
        <dbReference type="EMBL" id="GAA5252470.1"/>
    </source>
</evidence>
<evidence type="ECO:0000259" key="9">
    <source>
        <dbReference type="PROSITE" id="PS50968"/>
    </source>
</evidence>
<comment type="cofactor">
    <cofactor evidence="8">
        <name>(R)-lipoate</name>
        <dbReference type="ChEBI" id="CHEBI:83088"/>
    </cofactor>
    <text evidence="8">Binds 1 lipoyl cofactor covalently.</text>
</comment>
<dbReference type="InterPro" id="IPR003016">
    <property type="entry name" value="2-oxoA_DH_lipoyl-BS"/>
</dbReference>
<dbReference type="Pfam" id="PF00198">
    <property type="entry name" value="2-oxoacid_dh"/>
    <property type="match status" value="1"/>
</dbReference>
<dbReference type="Proteomes" id="UP001628124">
    <property type="component" value="Unassembled WGS sequence"/>
</dbReference>
<dbReference type="EC" id="2.3.1.12" evidence="8"/>
<evidence type="ECO:0000256" key="3">
    <source>
        <dbReference type="ARBA" id="ARBA00022679"/>
    </source>
</evidence>
<feature type="domain" description="Lipoyl-binding" evidence="9">
    <location>
        <begin position="2"/>
        <end position="78"/>
    </location>
</feature>
<dbReference type="NCBIfam" id="TIGR01349">
    <property type="entry name" value="PDHac_trf_mito"/>
    <property type="match status" value="1"/>
</dbReference>
<evidence type="ECO:0000256" key="6">
    <source>
        <dbReference type="ARBA" id="ARBA00025211"/>
    </source>
</evidence>
<evidence type="ECO:0000256" key="8">
    <source>
        <dbReference type="RuleBase" id="RU361137"/>
    </source>
</evidence>
<comment type="catalytic activity">
    <reaction evidence="7 8">
        <text>N(6)-[(R)-dihydrolipoyl]-L-lysyl-[protein] + acetyl-CoA = N(6)-[(R)-S(8)-acetyldihydrolipoyl]-L-lysyl-[protein] + CoA</text>
        <dbReference type="Rhea" id="RHEA:17017"/>
        <dbReference type="Rhea" id="RHEA-COMP:10475"/>
        <dbReference type="Rhea" id="RHEA-COMP:10478"/>
        <dbReference type="ChEBI" id="CHEBI:57287"/>
        <dbReference type="ChEBI" id="CHEBI:57288"/>
        <dbReference type="ChEBI" id="CHEBI:83100"/>
        <dbReference type="ChEBI" id="CHEBI:83111"/>
        <dbReference type="EC" id="2.3.1.12"/>
    </reaction>
</comment>
<proteinExistence type="inferred from homology"/>
<feature type="domain" description="Peripheral subunit-binding (PSBD)" evidence="10">
    <location>
        <begin position="132"/>
        <end position="169"/>
    </location>
</feature>
<dbReference type="SUPFAM" id="SSF51230">
    <property type="entry name" value="Single hybrid motif"/>
    <property type="match status" value="1"/>
</dbReference>
<keyword evidence="3 8" id="KW-0808">Transferase</keyword>
<dbReference type="InterPro" id="IPR011053">
    <property type="entry name" value="Single_hybrid_motif"/>
</dbReference>
<keyword evidence="4 8" id="KW-0450">Lipoyl</keyword>
<dbReference type="InterPro" id="IPR001078">
    <property type="entry name" value="2-oxoacid_DH_actylTfrase"/>
</dbReference>
<dbReference type="Pfam" id="PF02817">
    <property type="entry name" value="E3_binding"/>
    <property type="match status" value="1"/>
</dbReference>
<organism evidence="11 12">
    <name type="scientific">Candidatus Rickettsia kedanie</name>
    <dbReference type="NCBI Taxonomy" id="3115352"/>
    <lineage>
        <taxon>Bacteria</taxon>
        <taxon>Pseudomonadati</taxon>
        <taxon>Pseudomonadota</taxon>
        <taxon>Alphaproteobacteria</taxon>
        <taxon>Rickettsiales</taxon>
        <taxon>Rickettsiaceae</taxon>
        <taxon>Rickettsieae</taxon>
        <taxon>Rickettsia</taxon>
        <taxon>spotted fever group</taxon>
    </lineage>
</organism>
<dbReference type="CDD" id="cd06849">
    <property type="entry name" value="lipoyl_domain"/>
    <property type="match status" value="1"/>
</dbReference>
<evidence type="ECO:0000313" key="12">
    <source>
        <dbReference type="Proteomes" id="UP001628124"/>
    </source>
</evidence>
<dbReference type="Gene3D" id="2.40.50.100">
    <property type="match status" value="1"/>
</dbReference>
<dbReference type="Pfam" id="PF00364">
    <property type="entry name" value="Biotin_lipoyl"/>
    <property type="match status" value="1"/>
</dbReference>
<dbReference type="InterPro" id="IPR045257">
    <property type="entry name" value="E2/Pdx1"/>
</dbReference>
<protein>
    <recommendedName>
        <fullName evidence="8">Acetyltransferase component of pyruvate dehydrogenase complex</fullName>
        <ecNumber evidence="8">2.3.1.12</ecNumber>
    </recommendedName>
</protein>
<evidence type="ECO:0000256" key="1">
    <source>
        <dbReference type="ARBA" id="ARBA00007317"/>
    </source>
</evidence>
<comment type="caution">
    <text evidence="11">The sequence shown here is derived from an EMBL/GenBank/DDBJ whole genome shotgun (WGS) entry which is preliminary data.</text>
</comment>
<dbReference type="InterPro" id="IPR004167">
    <property type="entry name" value="PSBD"/>
</dbReference>
<comment type="similarity">
    <text evidence="1 8">Belongs to the 2-oxoacid dehydrogenase family.</text>
</comment>
<dbReference type="SUPFAM" id="SSF47005">
    <property type="entry name" value="Peripheral subunit-binding domain of 2-oxo acid dehydrogenase complex"/>
    <property type="match status" value="1"/>
</dbReference>
<dbReference type="InterPro" id="IPR036625">
    <property type="entry name" value="E3-bd_dom_sf"/>
</dbReference>
<evidence type="ECO:0000256" key="5">
    <source>
        <dbReference type="ARBA" id="ARBA00023315"/>
    </source>
</evidence>
<dbReference type="Gene3D" id="4.10.320.10">
    <property type="entry name" value="E3-binding domain"/>
    <property type="match status" value="1"/>
</dbReference>
<dbReference type="RefSeq" id="WP_412708138.1">
    <property type="nucleotide sequence ID" value="NZ_BAABMM010000029.1"/>
</dbReference>
<dbReference type="PANTHER" id="PTHR23151">
    <property type="entry name" value="DIHYDROLIPOAMIDE ACETYL/SUCCINYL-TRANSFERASE-RELATED"/>
    <property type="match status" value="1"/>
</dbReference>
<sequence>MPIKILMPALSPTMTAGNLARWLKKEGDKVNPGEVIAEIETDKATMEVEAVDEGIMAKIVIPQNSQNVPVNSLIAVLSEEGEEKADIDTFIAKNNNVSPSPKTDANLPKPHENIAKVEEQVAVIQHDASKIFASPLAKRLAKMGNIRLESVKGSGPHGRIVKQDVLSYTPSTVYNKIVSRNPEEYRLVPNNNIRKIIAKRLLESKQIVPHFYLSIECNVDKLLDIREDINKSFSEDKSTRISVNDFIILAVAKALQEVPNANASWGEDAIRYYNNVDISVAVAIENGLVTPIVKNANQKNIIEISRAMKELIKKAKDNKLTPEEFQGGGFTISNLGMYGIKNFNAIINQPQSCIMGVGASAKRAIVKNDQITIATIMDVTLSADHRVVDGAVGAEFLAAFKQFIESPALMLI</sequence>
<dbReference type="PROSITE" id="PS00189">
    <property type="entry name" value="LIPOYL"/>
    <property type="match status" value="1"/>
</dbReference>
<reference evidence="11 12" key="1">
    <citation type="journal article" date="2024" name="Microbiol. Immunol.">
        <title>Discovery of a novel spotted fever group Rickettsia, 'Candidatus Rickettsia kedanie,' in unfed larval chigger mites, Leptotrombidium scutellare.</title>
        <authorList>
            <person name="Ogawa M."/>
            <person name="Matsutani M."/>
            <person name="Katayama T."/>
            <person name="Takada N."/>
            <person name="Noda S."/>
            <person name="Takahashi M."/>
            <person name="Kageyama D."/>
            <person name="Hanaoka N."/>
            <person name="Ebihara H."/>
        </authorList>
    </citation>
    <scope>NUCLEOTIDE SEQUENCE [LARGE SCALE GENOMIC DNA]</scope>
    <source>
        <strain evidence="11 12">KNCP2-13</strain>
    </source>
</reference>
<comment type="function">
    <text evidence="6">The pyruvate dehydrogenase complex catalyzes the overall conversion of pyruvate to acetyl-CoA and CO(2). It contains multiple copies of three enzymatic components: pyruvate dehydrogenase (E1), dihydrolipoamide acetyltransferase (E2) and lipoamide dehydrogenase (E3).</text>
</comment>
<dbReference type="InterPro" id="IPR023213">
    <property type="entry name" value="CAT-like_dom_sf"/>
</dbReference>
<dbReference type="InterPro" id="IPR006257">
    <property type="entry name" value="LAT1"/>
</dbReference>
<comment type="subunit">
    <text evidence="2">Forms a 24-polypeptide structural core with octahedral symmetry.</text>
</comment>
<dbReference type="EMBL" id="BAABMM010000029">
    <property type="protein sequence ID" value="GAA5252470.1"/>
    <property type="molecule type" value="Genomic_DNA"/>
</dbReference>
<dbReference type="PANTHER" id="PTHR23151:SF90">
    <property type="entry name" value="DIHYDROLIPOYLLYSINE-RESIDUE ACETYLTRANSFERASE COMPONENT OF PYRUVATE DEHYDROGENASE COMPLEX, MITOCHONDRIAL-RELATED"/>
    <property type="match status" value="1"/>
</dbReference>
<dbReference type="Gene3D" id="3.30.559.10">
    <property type="entry name" value="Chloramphenicol acetyltransferase-like domain"/>
    <property type="match status" value="1"/>
</dbReference>
<keyword evidence="11" id="KW-0670">Pyruvate</keyword>
<dbReference type="InterPro" id="IPR000089">
    <property type="entry name" value="Biotin_lipoyl"/>
</dbReference>
<evidence type="ECO:0000259" key="10">
    <source>
        <dbReference type="PROSITE" id="PS51826"/>
    </source>
</evidence>
<evidence type="ECO:0000256" key="2">
    <source>
        <dbReference type="ARBA" id="ARBA00011484"/>
    </source>
</evidence>
<accession>A0ABP9TZ63</accession>
<keyword evidence="5 8" id="KW-0012">Acyltransferase</keyword>
<evidence type="ECO:0000256" key="4">
    <source>
        <dbReference type="ARBA" id="ARBA00022823"/>
    </source>
</evidence>
<name>A0ABP9TZ63_9RICK</name>
<dbReference type="PROSITE" id="PS50968">
    <property type="entry name" value="BIOTINYL_LIPOYL"/>
    <property type="match status" value="1"/>
</dbReference>
<dbReference type="PROSITE" id="PS51826">
    <property type="entry name" value="PSBD"/>
    <property type="match status" value="1"/>
</dbReference>
<keyword evidence="12" id="KW-1185">Reference proteome</keyword>